<keyword evidence="3" id="KW-1185">Reference proteome</keyword>
<accession>A0A518HDX4</accession>
<dbReference type="OrthoDB" id="9795618at2"/>
<evidence type="ECO:0000313" key="3">
    <source>
        <dbReference type="Proteomes" id="UP000317835"/>
    </source>
</evidence>
<dbReference type="Pfam" id="PF00903">
    <property type="entry name" value="Glyoxalase"/>
    <property type="match status" value="1"/>
</dbReference>
<dbReference type="RefSeq" id="WP_145278022.1">
    <property type="nucleotide sequence ID" value="NZ_CP036426.1"/>
</dbReference>
<dbReference type="InterPro" id="IPR037523">
    <property type="entry name" value="VOC_core"/>
</dbReference>
<dbReference type="SUPFAM" id="SSF54593">
    <property type="entry name" value="Glyoxalase/Bleomycin resistance protein/Dihydroxybiphenyl dioxygenase"/>
    <property type="match status" value="1"/>
</dbReference>
<name>A0A518HDX4_9BACT</name>
<dbReference type="Proteomes" id="UP000317835">
    <property type="component" value="Chromosome"/>
</dbReference>
<dbReference type="AlphaFoldDB" id="A0A518HDX4"/>
<dbReference type="Gene3D" id="3.10.180.10">
    <property type="entry name" value="2,3-Dihydroxybiphenyl 1,2-Dioxygenase, domain 1"/>
    <property type="match status" value="1"/>
</dbReference>
<evidence type="ECO:0000259" key="1">
    <source>
        <dbReference type="PROSITE" id="PS51819"/>
    </source>
</evidence>
<gene>
    <name evidence="2" type="ORF">ElP_70050</name>
</gene>
<dbReference type="EMBL" id="CP036426">
    <property type="protein sequence ID" value="QDV39043.1"/>
    <property type="molecule type" value="Genomic_DNA"/>
</dbReference>
<proteinExistence type="predicted"/>
<evidence type="ECO:0000313" key="2">
    <source>
        <dbReference type="EMBL" id="QDV39043.1"/>
    </source>
</evidence>
<dbReference type="KEGG" id="tpla:ElP_70050"/>
<dbReference type="InterPro" id="IPR029068">
    <property type="entry name" value="Glyas_Bleomycin-R_OHBP_Dase"/>
</dbReference>
<dbReference type="PROSITE" id="PS51819">
    <property type="entry name" value="VOC"/>
    <property type="match status" value="1"/>
</dbReference>
<reference evidence="2 3" key="1">
    <citation type="submission" date="2019-02" db="EMBL/GenBank/DDBJ databases">
        <title>Deep-cultivation of Planctomycetes and their phenomic and genomic characterization uncovers novel biology.</title>
        <authorList>
            <person name="Wiegand S."/>
            <person name="Jogler M."/>
            <person name="Boedeker C."/>
            <person name="Pinto D."/>
            <person name="Vollmers J."/>
            <person name="Rivas-Marin E."/>
            <person name="Kohn T."/>
            <person name="Peeters S.H."/>
            <person name="Heuer A."/>
            <person name="Rast P."/>
            <person name="Oberbeckmann S."/>
            <person name="Bunk B."/>
            <person name="Jeske O."/>
            <person name="Meyerdierks A."/>
            <person name="Storesund J.E."/>
            <person name="Kallscheuer N."/>
            <person name="Luecker S."/>
            <person name="Lage O.M."/>
            <person name="Pohl T."/>
            <person name="Merkel B.J."/>
            <person name="Hornburger P."/>
            <person name="Mueller R.-W."/>
            <person name="Bruemmer F."/>
            <person name="Labrenz M."/>
            <person name="Spormann A.M."/>
            <person name="Op den Camp H."/>
            <person name="Overmann J."/>
            <person name="Amann R."/>
            <person name="Jetten M.S.M."/>
            <person name="Mascher T."/>
            <person name="Medema M.H."/>
            <person name="Devos D.P."/>
            <person name="Kaster A.-K."/>
            <person name="Ovreas L."/>
            <person name="Rohde M."/>
            <person name="Galperin M.Y."/>
            <person name="Jogler C."/>
        </authorList>
    </citation>
    <scope>NUCLEOTIDE SEQUENCE [LARGE SCALE GENOMIC DNA]</scope>
    <source>
        <strain evidence="2 3">ElP</strain>
    </source>
</reference>
<dbReference type="InterPro" id="IPR004360">
    <property type="entry name" value="Glyas_Fos-R_dOase_dom"/>
</dbReference>
<organism evidence="2 3">
    <name type="scientific">Tautonia plasticadhaerens</name>
    <dbReference type="NCBI Taxonomy" id="2527974"/>
    <lineage>
        <taxon>Bacteria</taxon>
        <taxon>Pseudomonadati</taxon>
        <taxon>Planctomycetota</taxon>
        <taxon>Planctomycetia</taxon>
        <taxon>Isosphaerales</taxon>
        <taxon>Isosphaeraceae</taxon>
        <taxon>Tautonia</taxon>
    </lineage>
</organism>
<protein>
    <submittedName>
        <fullName evidence="2">Glyoxalase-like domain protein</fullName>
    </submittedName>
</protein>
<sequence>MSYRRSIPVVSALSLEESLRYWTSVMGFHQCFSYGDPPVYAGVERDGVEIYLTHDPNLVTSMKEAGSHPEVFLWVSDVRHSYEEHRARGATVVEALTDRPWGARQYVLEDPNGYFIKVAEPIVPED</sequence>
<feature type="domain" description="VOC" evidence="1">
    <location>
        <begin position="4"/>
        <end position="121"/>
    </location>
</feature>